<proteinExistence type="predicted"/>
<keyword evidence="1" id="KW-0472">Membrane</keyword>
<keyword evidence="1" id="KW-0812">Transmembrane</keyword>
<dbReference type="RefSeq" id="WP_229745002.1">
    <property type="nucleotide sequence ID" value="NZ_BMFY01000006.1"/>
</dbReference>
<organism evidence="2 3">
    <name type="scientific">Sediminivirga luteola</name>
    <dbReference type="NCBI Taxonomy" id="1774748"/>
    <lineage>
        <taxon>Bacteria</taxon>
        <taxon>Bacillati</taxon>
        <taxon>Actinomycetota</taxon>
        <taxon>Actinomycetes</taxon>
        <taxon>Micrococcales</taxon>
        <taxon>Brevibacteriaceae</taxon>
        <taxon>Sediminivirga</taxon>
    </lineage>
</organism>
<sequence>MMWFRVLVTAVLAIALSLAIYAGPLPFALATAGVVIVLAYGWPRLTDSPQPRLTSLMLFLTGMAGLVSVWFSDHITPLVWLAPVAGGALLWTFIQHLARGIDASHAVANVSAQIAGAVIVLCVGTLLAALLVPGDRTIILVGLVSLTAALAAIALPWPALYTTPLALGVAVLAGMATGAVAGEGAAGWLVSGVLGAVLSALVVAVDLLLGQVARSRYQGPEDADEASQGHGASDRLLTKTLTKTRRLGVQLALGAAPVALSGVVIYMAERVVVFG</sequence>
<protein>
    <recommendedName>
        <fullName evidence="4">Ammonia permease</fullName>
    </recommendedName>
</protein>
<comment type="caution">
    <text evidence="2">The sequence shown here is derived from an EMBL/GenBank/DDBJ whole genome shotgun (WGS) entry which is preliminary data.</text>
</comment>
<feature type="transmembrane region" description="Helical" evidence="1">
    <location>
        <begin position="188"/>
        <end position="209"/>
    </location>
</feature>
<feature type="transmembrane region" description="Helical" evidence="1">
    <location>
        <begin position="247"/>
        <end position="268"/>
    </location>
</feature>
<evidence type="ECO:0000256" key="1">
    <source>
        <dbReference type="SAM" id="Phobius"/>
    </source>
</evidence>
<name>A0A8J2TY45_9MICO</name>
<keyword evidence="1" id="KW-1133">Transmembrane helix</keyword>
<feature type="transmembrane region" description="Helical" evidence="1">
    <location>
        <begin position="106"/>
        <end position="132"/>
    </location>
</feature>
<evidence type="ECO:0000313" key="3">
    <source>
        <dbReference type="Proteomes" id="UP000616114"/>
    </source>
</evidence>
<evidence type="ECO:0000313" key="2">
    <source>
        <dbReference type="EMBL" id="GGA13879.1"/>
    </source>
</evidence>
<dbReference type="EMBL" id="BMFY01000006">
    <property type="protein sequence ID" value="GGA13879.1"/>
    <property type="molecule type" value="Genomic_DNA"/>
</dbReference>
<keyword evidence="3" id="KW-1185">Reference proteome</keyword>
<dbReference type="AlphaFoldDB" id="A0A8J2TY45"/>
<feature type="transmembrane region" description="Helical" evidence="1">
    <location>
        <begin position="53"/>
        <end position="71"/>
    </location>
</feature>
<feature type="transmembrane region" description="Helical" evidence="1">
    <location>
        <begin position="138"/>
        <end position="157"/>
    </location>
</feature>
<reference evidence="2" key="1">
    <citation type="journal article" date="2014" name="Int. J. Syst. Evol. Microbiol.">
        <title>Complete genome sequence of Corynebacterium casei LMG S-19264T (=DSM 44701T), isolated from a smear-ripened cheese.</title>
        <authorList>
            <consortium name="US DOE Joint Genome Institute (JGI-PGF)"/>
            <person name="Walter F."/>
            <person name="Albersmeier A."/>
            <person name="Kalinowski J."/>
            <person name="Ruckert C."/>
        </authorList>
    </citation>
    <scope>NUCLEOTIDE SEQUENCE</scope>
    <source>
        <strain evidence="2">CGMCC 1.12785</strain>
    </source>
</reference>
<gene>
    <name evidence="2" type="ORF">GCM10011333_15990</name>
</gene>
<evidence type="ECO:0008006" key="4">
    <source>
        <dbReference type="Google" id="ProtNLM"/>
    </source>
</evidence>
<feature type="transmembrane region" description="Helical" evidence="1">
    <location>
        <begin position="77"/>
        <end position="94"/>
    </location>
</feature>
<reference evidence="2" key="2">
    <citation type="submission" date="2020-09" db="EMBL/GenBank/DDBJ databases">
        <authorList>
            <person name="Sun Q."/>
            <person name="Zhou Y."/>
        </authorList>
    </citation>
    <scope>NUCLEOTIDE SEQUENCE</scope>
    <source>
        <strain evidence="2">CGMCC 1.12785</strain>
    </source>
</reference>
<dbReference type="Proteomes" id="UP000616114">
    <property type="component" value="Unassembled WGS sequence"/>
</dbReference>
<accession>A0A8J2TY45</accession>